<dbReference type="AlphaFoldDB" id="A0A9J5W565"/>
<gene>
    <name evidence="2" type="ORF">H5410_060481</name>
</gene>
<proteinExistence type="predicted"/>
<accession>A0A9J5W565</accession>
<dbReference type="EMBL" id="JACXVP010000012">
    <property type="protein sequence ID" value="KAG5570715.1"/>
    <property type="molecule type" value="Genomic_DNA"/>
</dbReference>
<reference evidence="2 3" key="1">
    <citation type="submission" date="2020-09" db="EMBL/GenBank/DDBJ databases">
        <title>De no assembly of potato wild relative species, Solanum commersonii.</title>
        <authorList>
            <person name="Cho K."/>
        </authorList>
    </citation>
    <scope>NUCLEOTIDE SEQUENCE [LARGE SCALE GENOMIC DNA]</scope>
    <source>
        <strain evidence="2">LZ3.2</strain>
        <tissue evidence="2">Leaf</tissue>
    </source>
</reference>
<feature type="region of interest" description="Disordered" evidence="1">
    <location>
        <begin position="1"/>
        <end position="25"/>
    </location>
</feature>
<comment type="caution">
    <text evidence="2">The sequence shown here is derived from an EMBL/GenBank/DDBJ whole genome shotgun (WGS) entry which is preliminary data.</text>
</comment>
<organism evidence="2 3">
    <name type="scientific">Solanum commersonii</name>
    <name type="common">Commerson's wild potato</name>
    <name type="synonym">Commerson's nightshade</name>
    <dbReference type="NCBI Taxonomy" id="4109"/>
    <lineage>
        <taxon>Eukaryota</taxon>
        <taxon>Viridiplantae</taxon>
        <taxon>Streptophyta</taxon>
        <taxon>Embryophyta</taxon>
        <taxon>Tracheophyta</taxon>
        <taxon>Spermatophyta</taxon>
        <taxon>Magnoliopsida</taxon>
        <taxon>eudicotyledons</taxon>
        <taxon>Gunneridae</taxon>
        <taxon>Pentapetalae</taxon>
        <taxon>asterids</taxon>
        <taxon>lamiids</taxon>
        <taxon>Solanales</taxon>
        <taxon>Solanaceae</taxon>
        <taxon>Solanoideae</taxon>
        <taxon>Solaneae</taxon>
        <taxon>Solanum</taxon>
    </lineage>
</organism>
<dbReference type="OrthoDB" id="1743486at2759"/>
<evidence type="ECO:0000313" key="2">
    <source>
        <dbReference type="EMBL" id="KAG5570715.1"/>
    </source>
</evidence>
<dbReference type="PANTHER" id="PTHR48434:SF1">
    <property type="entry name" value="(RAPE) HYPOTHETICAL PROTEIN"/>
    <property type="match status" value="1"/>
</dbReference>
<sequence length="303" mass="35953">MRPSGSSSFNRGRGRGKNNAPPSYSAVINNEASENIEVYDKNEKDEVILLLEPRDLQWRDDPWQIMMRYFDTASYVVPTYKYIMHYEIILSSIRSAEFQHFYPVNTKKIFTPEEWGTSTMKECEYTQQDQKIAIKFNYWDYIESFNKALLYENTNKNHLWVIKICSNVFKQYIPNWFCQWWTLYGPTLNILPEDYKKLYAQWVDVSPKIINLQQEDIEVQTNEEGFPCLKIKFHRKFWCKLLQRDAEGKLHGREIVDSINVSIEASKRQTEVIHDKDAISPFKPNKKLQMKKWAISKSELLAS</sequence>
<keyword evidence="3" id="KW-1185">Reference proteome</keyword>
<name>A0A9J5W565_SOLCO</name>
<dbReference type="Proteomes" id="UP000824120">
    <property type="component" value="Chromosome 12"/>
</dbReference>
<dbReference type="PANTHER" id="PTHR48434">
    <property type="entry name" value="(RAPE) HYPOTHETICAL PROTEIN"/>
    <property type="match status" value="1"/>
</dbReference>
<evidence type="ECO:0000256" key="1">
    <source>
        <dbReference type="SAM" id="MobiDB-lite"/>
    </source>
</evidence>
<feature type="compositionally biased region" description="Low complexity" evidence="1">
    <location>
        <begin position="1"/>
        <end position="11"/>
    </location>
</feature>
<protein>
    <submittedName>
        <fullName evidence="2">Uncharacterized protein</fullName>
    </submittedName>
</protein>
<evidence type="ECO:0000313" key="3">
    <source>
        <dbReference type="Proteomes" id="UP000824120"/>
    </source>
</evidence>